<protein>
    <recommendedName>
        <fullName evidence="7">Bifunctional chorismate mutase/prephenate dehydratase</fullName>
        <ecNumber evidence="6">4.2.1.51</ecNumber>
    </recommendedName>
    <alternativeName>
        <fullName evidence="17">Chorismate mutase-prephenate dehydratase</fullName>
    </alternativeName>
    <alternativeName>
        <fullName evidence="8">Prephenate dehydratase</fullName>
    </alternativeName>
    <alternativeName>
        <fullName evidence="16">p-protein</fullName>
    </alternativeName>
</protein>
<dbReference type="InterPro" id="IPR001086">
    <property type="entry name" value="Preph_deHydtase"/>
</dbReference>
<dbReference type="PROSITE" id="PS51171">
    <property type="entry name" value="PREPHENATE_DEHYDR_3"/>
    <property type="match status" value="1"/>
</dbReference>
<dbReference type="InterPro" id="IPR018528">
    <property type="entry name" value="Preph_deHydtase_CS"/>
</dbReference>
<proteinExistence type="predicted"/>
<evidence type="ECO:0000256" key="16">
    <source>
        <dbReference type="ARBA" id="ARBA00031175"/>
    </source>
</evidence>
<dbReference type="CDD" id="cd13631">
    <property type="entry name" value="PBP2_Ct-PDT_like"/>
    <property type="match status" value="1"/>
</dbReference>
<dbReference type="GO" id="GO:0004106">
    <property type="term" value="F:chorismate mutase activity"/>
    <property type="evidence" value="ECO:0007669"/>
    <property type="project" value="UniProtKB-EC"/>
</dbReference>
<keyword evidence="15" id="KW-0511">Multifunctional enzyme</keyword>
<feature type="domain" description="ACT" evidence="22">
    <location>
        <begin position="293"/>
        <end position="370"/>
    </location>
</feature>
<dbReference type="InterPro" id="IPR011279">
    <property type="entry name" value="Chorismate_mutase_GmP"/>
</dbReference>
<evidence type="ECO:0000256" key="1">
    <source>
        <dbReference type="ARBA" id="ARBA00000824"/>
    </source>
</evidence>
<keyword evidence="9" id="KW-0963">Cytoplasm</keyword>
<dbReference type="Pfam" id="PF01842">
    <property type="entry name" value="ACT"/>
    <property type="match status" value="1"/>
</dbReference>
<keyword evidence="11" id="KW-0057">Aromatic amino acid biosynthesis</keyword>
<evidence type="ECO:0000256" key="19">
    <source>
        <dbReference type="PIRSR" id="PIRSR001500-2"/>
    </source>
</evidence>
<dbReference type="GO" id="GO:0004664">
    <property type="term" value="F:prephenate dehydratase activity"/>
    <property type="evidence" value="ECO:0007669"/>
    <property type="project" value="UniProtKB-EC"/>
</dbReference>
<feature type="domain" description="Prephenate dehydratase" evidence="21">
    <location>
        <begin position="105"/>
        <end position="281"/>
    </location>
</feature>
<evidence type="ECO:0000256" key="10">
    <source>
        <dbReference type="ARBA" id="ARBA00022605"/>
    </source>
</evidence>
<feature type="site" description="Essential for prephenate dehydratase activity" evidence="19">
    <location>
        <position position="274"/>
    </location>
</feature>
<organism evidence="23 24">
    <name type="scientific">Candidatus Erysipelatoclostridium merdavium</name>
    <dbReference type="NCBI Taxonomy" id="2838566"/>
    <lineage>
        <taxon>Bacteria</taxon>
        <taxon>Bacillati</taxon>
        <taxon>Bacillota</taxon>
        <taxon>Erysipelotrichia</taxon>
        <taxon>Erysipelotrichales</taxon>
        <taxon>Erysipelotrichales incertae sedis</taxon>
    </lineage>
</organism>
<keyword evidence="10" id="KW-0028">Amino-acid biosynthesis</keyword>
<dbReference type="GO" id="GO:0009094">
    <property type="term" value="P:L-phenylalanine biosynthetic process"/>
    <property type="evidence" value="ECO:0007669"/>
    <property type="project" value="UniProtKB-KW"/>
</dbReference>
<dbReference type="GO" id="GO:0005737">
    <property type="term" value="C:cytoplasm"/>
    <property type="evidence" value="ECO:0007669"/>
    <property type="project" value="UniProtKB-SubCell"/>
</dbReference>
<feature type="domain" description="Chorismate mutase" evidence="20">
    <location>
        <begin position="1"/>
        <end position="88"/>
    </location>
</feature>
<dbReference type="Proteomes" id="UP000886724">
    <property type="component" value="Unassembled WGS sequence"/>
</dbReference>
<evidence type="ECO:0000256" key="5">
    <source>
        <dbReference type="ARBA" id="ARBA00004817"/>
    </source>
</evidence>
<evidence type="ECO:0000256" key="4">
    <source>
        <dbReference type="ARBA" id="ARBA00004741"/>
    </source>
</evidence>
<evidence type="ECO:0000256" key="9">
    <source>
        <dbReference type="ARBA" id="ARBA00022490"/>
    </source>
</evidence>
<evidence type="ECO:0000256" key="6">
    <source>
        <dbReference type="ARBA" id="ARBA00013147"/>
    </source>
</evidence>
<dbReference type="PANTHER" id="PTHR21022">
    <property type="entry name" value="PREPHENATE DEHYDRATASE P PROTEIN"/>
    <property type="match status" value="1"/>
</dbReference>
<dbReference type="PROSITE" id="PS51671">
    <property type="entry name" value="ACT"/>
    <property type="match status" value="1"/>
</dbReference>
<dbReference type="Gene3D" id="3.40.190.10">
    <property type="entry name" value="Periplasmic binding protein-like II"/>
    <property type="match status" value="2"/>
</dbReference>
<evidence type="ECO:0000256" key="15">
    <source>
        <dbReference type="ARBA" id="ARBA00023268"/>
    </source>
</evidence>
<dbReference type="PANTHER" id="PTHR21022:SF19">
    <property type="entry name" value="PREPHENATE DEHYDRATASE-RELATED"/>
    <property type="match status" value="1"/>
</dbReference>
<dbReference type="SMART" id="SM00830">
    <property type="entry name" value="CM_2"/>
    <property type="match status" value="1"/>
</dbReference>
<dbReference type="PIRSF" id="PIRSF001500">
    <property type="entry name" value="Chor_mut_pdt_Ppr"/>
    <property type="match status" value="1"/>
</dbReference>
<evidence type="ECO:0000256" key="18">
    <source>
        <dbReference type="ARBA" id="ARBA00047848"/>
    </source>
</evidence>
<dbReference type="Gene3D" id="3.30.70.260">
    <property type="match status" value="1"/>
</dbReference>
<dbReference type="EMBL" id="DXET01000238">
    <property type="protein sequence ID" value="HIX82431.1"/>
    <property type="molecule type" value="Genomic_DNA"/>
</dbReference>
<dbReference type="AlphaFoldDB" id="A0A9D1XNQ6"/>
<dbReference type="PROSITE" id="PS00857">
    <property type="entry name" value="PREPHENATE_DEHYDR_1"/>
    <property type="match status" value="1"/>
</dbReference>
<dbReference type="Gene3D" id="1.20.59.10">
    <property type="entry name" value="Chorismate mutase"/>
    <property type="match status" value="1"/>
</dbReference>
<dbReference type="Pfam" id="PF00800">
    <property type="entry name" value="PDT"/>
    <property type="match status" value="1"/>
</dbReference>
<dbReference type="EC" id="4.2.1.51" evidence="6"/>
<gene>
    <name evidence="23" type="primary">pheA</name>
    <name evidence="23" type="ORF">H9980_10755</name>
</gene>
<reference evidence="23" key="2">
    <citation type="submission" date="2021-04" db="EMBL/GenBank/DDBJ databases">
        <authorList>
            <person name="Gilroy R."/>
        </authorList>
    </citation>
    <scope>NUCLEOTIDE SEQUENCE</scope>
    <source>
        <strain evidence="23">ChiGjej1B1-14440</strain>
    </source>
</reference>
<reference evidence="23" key="1">
    <citation type="journal article" date="2021" name="PeerJ">
        <title>Extensive microbial diversity within the chicken gut microbiome revealed by metagenomics and culture.</title>
        <authorList>
            <person name="Gilroy R."/>
            <person name="Ravi A."/>
            <person name="Getino M."/>
            <person name="Pursley I."/>
            <person name="Horton D.L."/>
            <person name="Alikhan N.F."/>
            <person name="Baker D."/>
            <person name="Gharbi K."/>
            <person name="Hall N."/>
            <person name="Watson M."/>
            <person name="Adriaenssens E.M."/>
            <person name="Foster-Nyarko E."/>
            <person name="Jarju S."/>
            <person name="Secka A."/>
            <person name="Antonio M."/>
            <person name="Oren A."/>
            <person name="Chaudhuri R.R."/>
            <person name="La Ragione R."/>
            <person name="Hildebrand F."/>
            <person name="Pallen M.J."/>
        </authorList>
    </citation>
    <scope>NUCLEOTIDE SEQUENCE</scope>
    <source>
        <strain evidence="23">ChiGjej1B1-14440</strain>
    </source>
</reference>
<comment type="function">
    <text evidence="2">Catalyzes the Claisen rearrangement of chorismate to prephenate and the decarboxylation/dehydration of prephenate to phenylpyruvate.</text>
</comment>
<evidence type="ECO:0000256" key="14">
    <source>
        <dbReference type="ARBA" id="ARBA00023239"/>
    </source>
</evidence>
<dbReference type="NCBIfam" id="TIGR01805">
    <property type="entry name" value="CM_mono_grmpos"/>
    <property type="match status" value="1"/>
</dbReference>
<dbReference type="SUPFAM" id="SSF48600">
    <property type="entry name" value="Chorismate mutase II"/>
    <property type="match status" value="1"/>
</dbReference>
<dbReference type="InterPro" id="IPR008242">
    <property type="entry name" value="Chor_mutase/pphenate_deHydtase"/>
</dbReference>
<keyword evidence="13" id="KW-0413">Isomerase</keyword>
<evidence type="ECO:0000256" key="2">
    <source>
        <dbReference type="ARBA" id="ARBA00002364"/>
    </source>
</evidence>
<dbReference type="CDD" id="cd04905">
    <property type="entry name" value="ACT_CM-PDT"/>
    <property type="match status" value="1"/>
</dbReference>
<dbReference type="Pfam" id="PF01817">
    <property type="entry name" value="CM_2"/>
    <property type="match status" value="1"/>
</dbReference>
<evidence type="ECO:0000259" key="20">
    <source>
        <dbReference type="PROSITE" id="PS51168"/>
    </source>
</evidence>
<dbReference type="InterPro" id="IPR045865">
    <property type="entry name" value="ACT-like_dom_sf"/>
</dbReference>
<dbReference type="SUPFAM" id="SSF55021">
    <property type="entry name" value="ACT-like"/>
    <property type="match status" value="1"/>
</dbReference>
<dbReference type="PROSITE" id="PS51168">
    <property type="entry name" value="CHORISMATE_MUT_2"/>
    <property type="match status" value="1"/>
</dbReference>
<evidence type="ECO:0000256" key="8">
    <source>
        <dbReference type="ARBA" id="ARBA00021872"/>
    </source>
</evidence>
<evidence type="ECO:0000256" key="17">
    <source>
        <dbReference type="ARBA" id="ARBA00031520"/>
    </source>
</evidence>
<evidence type="ECO:0000259" key="22">
    <source>
        <dbReference type="PROSITE" id="PS51671"/>
    </source>
</evidence>
<name>A0A9D1XNQ6_9FIRM</name>
<comment type="catalytic activity">
    <reaction evidence="1">
        <text>chorismate = prephenate</text>
        <dbReference type="Rhea" id="RHEA:13897"/>
        <dbReference type="ChEBI" id="CHEBI:29748"/>
        <dbReference type="ChEBI" id="CHEBI:29934"/>
        <dbReference type="EC" id="5.4.99.5"/>
    </reaction>
</comment>
<evidence type="ECO:0000259" key="21">
    <source>
        <dbReference type="PROSITE" id="PS51171"/>
    </source>
</evidence>
<dbReference type="PROSITE" id="PS00858">
    <property type="entry name" value="PREPHENATE_DEHYDR_2"/>
    <property type="match status" value="1"/>
</dbReference>
<sequence length="372" mass="42996">MKDLKQCRQEIDEIDKQLIKLFEKRMSLSKEVVTYKLAHDMEIFQPQREHEVIEKNVARIENSELKEYAKKFVQDIMDIGKSYQATFIPLKDAYHLACRKHENVKVGYAGVPGAFAHQAMLEYFGDVNNVNYVNFKDVYEALKNDEIDYGIVPLENSSTGAINDNYDLVRDYDFYIVGEHSVDITQHLLGLKGAKIEDIKDVYSHPQGIMQSSNYLRAHQNITVHDYSNTAAAAKFVSESNDKTKGAIASKIAAKLYNLDIIQENIHNEQSNNTRFIIIGKHLEDHEQTDRVSIVFTLEHQVGSLHSVLKTIRDHHINLSRIESRPIKDKRWQYYFYIDFEGSLHDDNVKLALEQMKTKCLTLRVIGNYQHA</sequence>
<dbReference type="InterPro" id="IPR036979">
    <property type="entry name" value="CM_dom_sf"/>
</dbReference>
<comment type="catalytic activity">
    <reaction evidence="18">
        <text>prephenate + H(+) = 3-phenylpyruvate + CO2 + H2O</text>
        <dbReference type="Rhea" id="RHEA:21648"/>
        <dbReference type="ChEBI" id="CHEBI:15377"/>
        <dbReference type="ChEBI" id="CHEBI:15378"/>
        <dbReference type="ChEBI" id="CHEBI:16526"/>
        <dbReference type="ChEBI" id="CHEBI:18005"/>
        <dbReference type="ChEBI" id="CHEBI:29934"/>
        <dbReference type="EC" id="4.2.1.51"/>
    </reaction>
</comment>
<keyword evidence="12" id="KW-0584">Phenylalanine biosynthesis</keyword>
<evidence type="ECO:0000256" key="12">
    <source>
        <dbReference type="ARBA" id="ARBA00023222"/>
    </source>
</evidence>
<comment type="pathway">
    <text evidence="4">Amino-acid biosynthesis; L-phenylalanine biosynthesis; phenylpyruvate from prephenate: step 1/1.</text>
</comment>
<evidence type="ECO:0000256" key="7">
    <source>
        <dbReference type="ARBA" id="ARBA00014401"/>
    </source>
</evidence>
<dbReference type="GO" id="GO:0046417">
    <property type="term" value="P:chorismate metabolic process"/>
    <property type="evidence" value="ECO:0007669"/>
    <property type="project" value="InterPro"/>
</dbReference>
<dbReference type="InterPro" id="IPR036263">
    <property type="entry name" value="Chorismate_II_sf"/>
</dbReference>
<dbReference type="SUPFAM" id="SSF53850">
    <property type="entry name" value="Periplasmic binding protein-like II"/>
    <property type="match status" value="1"/>
</dbReference>
<evidence type="ECO:0000256" key="3">
    <source>
        <dbReference type="ARBA" id="ARBA00004496"/>
    </source>
</evidence>
<dbReference type="NCBIfam" id="NF008865">
    <property type="entry name" value="PRK11898.1"/>
    <property type="match status" value="1"/>
</dbReference>
<dbReference type="InterPro" id="IPR002912">
    <property type="entry name" value="ACT_dom"/>
</dbReference>
<evidence type="ECO:0000313" key="23">
    <source>
        <dbReference type="EMBL" id="HIX82431.1"/>
    </source>
</evidence>
<keyword evidence="14 23" id="KW-0456">Lyase</keyword>
<comment type="caution">
    <text evidence="23">The sequence shown here is derived from an EMBL/GenBank/DDBJ whole genome shotgun (WGS) entry which is preliminary data.</text>
</comment>
<evidence type="ECO:0000313" key="24">
    <source>
        <dbReference type="Proteomes" id="UP000886724"/>
    </source>
</evidence>
<dbReference type="InterPro" id="IPR002701">
    <property type="entry name" value="CM_II_prokaryot"/>
</dbReference>
<evidence type="ECO:0000256" key="11">
    <source>
        <dbReference type="ARBA" id="ARBA00023141"/>
    </source>
</evidence>
<accession>A0A9D1XNQ6</accession>
<comment type="subcellular location">
    <subcellularLocation>
        <location evidence="3">Cytoplasm</location>
    </subcellularLocation>
</comment>
<comment type="pathway">
    <text evidence="5">Metabolic intermediate biosynthesis; prephenate biosynthesis; prephenate from chorismate: step 1/1.</text>
</comment>
<evidence type="ECO:0000256" key="13">
    <source>
        <dbReference type="ARBA" id="ARBA00023235"/>
    </source>
</evidence>